<dbReference type="Proteomes" id="UP000245910">
    <property type="component" value="Chromosome I"/>
</dbReference>
<dbReference type="OrthoDB" id="5068270at2759"/>
<dbReference type="AlphaFoldDB" id="A0A2L2T6E6"/>
<feature type="compositionally biased region" description="Basic and acidic residues" evidence="1">
    <location>
        <begin position="246"/>
        <end position="260"/>
    </location>
</feature>
<feature type="region of interest" description="Disordered" evidence="1">
    <location>
        <begin position="117"/>
        <end position="152"/>
    </location>
</feature>
<keyword evidence="3" id="KW-1185">Reference proteome</keyword>
<name>A0A2L2T6E6_9HYPO</name>
<dbReference type="EMBL" id="LN649229">
    <property type="protein sequence ID" value="CEI66394.1"/>
    <property type="molecule type" value="Genomic_DNA"/>
</dbReference>
<evidence type="ECO:0000313" key="3">
    <source>
        <dbReference type="Proteomes" id="UP000245910"/>
    </source>
</evidence>
<proteinExistence type="predicted"/>
<feature type="compositionally biased region" description="Polar residues" evidence="1">
    <location>
        <begin position="271"/>
        <end position="284"/>
    </location>
</feature>
<reference evidence="3" key="1">
    <citation type="submission" date="2014-10" db="EMBL/GenBank/DDBJ databases">
        <authorList>
            <person name="King R."/>
        </authorList>
    </citation>
    <scope>NUCLEOTIDE SEQUENCE [LARGE SCALE GENOMIC DNA]</scope>
    <source>
        <strain evidence="3">A3/5</strain>
    </source>
</reference>
<feature type="region of interest" description="Disordered" evidence="1">
    <location>
        <begin position="219"/>
        <end position="297"/>
    </location>
</feature>
<accession>A0A2L2T6E6</accession>
<dbReference type="RefSeq" id="XP_025590111.1">
    <property type="nucleotide sequence ID" value="XM_025731047.1"/>
</dbReference>
<organism evidence="2 3">
    <name type="scientific">Fusarium venenatum</name>
    <dbReference type="NCBI Taxonomy" id="56646"/>
    <lineage>
        <taxon>Eukaryota</taxon>
        <taxon>Fungi</taxon>
        <taxon>Dikarya</taxon>
        <taxon>Ascomycota</taxon>
        <taxon>Pezizomycotina</taxon>
        <taxon>Sordariomycetes</taxon>
        <taxon>Hypocreomycetidae</taxon>
        <taxon>Hypocreales</taxon>
        <taxon>Nectriaceae</taxon>
        <taxon>Fusarium</taxon>
    </lineage>
</organism>
<dbReference type="GeneID" id="37254547"/>
<feature type="compositionally biased region" description="Pro residues" evidence="1">
    <location>
        <begin position="143"/>
        <end position="152"/>
    </location>
</feature>
<evidence type="ECO:0000313" key="2">
    <source>
        <dbReference type="EMBL" id="CEI66394.1"/>
    </source>
</evidence>
<sequence>MITITPARYKKFPSLTNPVLSRTPENQQIVQNLKEIYDNHSKYWDERTRCTIIDYILNRDTEVTERIARSPHRHKLLQRNMTFAIWIVLRATYGLKSLARLQYRLIEKYPGVDPASFVSPALETKTGSRENGDEEEDNALTHPAPPLPPPRAPSIFGPVDVSKFTYRHEQDDSQKRKRLDDANFQPWKIPKITVKREPDTVNVSTALRPPALSQVHLLPTRESRNMASPVDNAPLPSIESPYGSLDSEHENSLSQQDKENCIPPLRPSFKSPAQASRSVQSIESGNIGPGPSLSSSQIPSLLEQCRKFDAKIRKLQTGIDKMRKERQEERQSFVETITSIRDEIRADIGCSRESTILTKTAKVNTAMTEYNNAVGTLRASLSNLATELGEKPEQDKPSLDLKKTVDDLNKSIGAVGTIFEARQQEFRSQVKALDETTDRS</sequence>
<evidence type="ECO:0000256" key="1">
    <source>
        <dbReference type="SAM" id="MobiDB-lite"/>
    </source>
</evidence>
<protein>
    <submittedName>
        <fullName evidence="2">Uncharacterized protein</fullName>
    </submittedName>
</protein>
<dbReference type="KEGG" id="fvn:FVRRES_02906"/>